<evidence type="ECO:0000313" key="4">
    <source>
        <dbReference type="Proteomes" id="UP001303160"/>
    </source>
</evidence>
<proteinExistence type="predicted"/>
<dbReference type="AlphaFoldDB" id="A0AAN7AQT6"/>
<sequence>MAIEQEAVHSPLPAEEAELPTPPIIDGDEPTAASSETETPSETILIAASTPPPTAFSISAAPKPITVTPDVLAAFKLHNTARRSKNVPPLAYDISLEASARQWAQHLAKTVGKLQHATNTGQGENLYWASGGNFAKEPCTNATKSWLDEGRWYSGQKVGEPTRGVVGHYTQCMWSRTKRVGMAAVGDGKGGVYAVARYEGPGNFVGERPY</sequence>
<accession>A0AAN7AQT6</accession>
<reference evidence="3" key="2">
    <citation type="submission" date="2023-05" db="EMBL/GenBank/DDBJ databases">
        <authorList>
            <consortium name="Lawrence Berkeley National Laboratory"/>
            <person name="Steindorff A."/>
            <person name="Hensen N."/>
            <person name="Bonometti L."/>
            <person name="Westerberg I."/>
            <person name="Brannstrom I.O."/>
            <person name="Guillou S."/>
            <person name="Cros-Aarteil S."/>
            <person name="Calhoun S."/>
            <person name="Haridas S."/>
            <person name="Kuo A."/>
            <person name="Mondo S."/>
            <person name="Pangilinan J."/>
            <person name="Riley R."/>
            <person name="Labutti K."/>
            <person name="Andreopoulos B."/>
            <person name="Lipzen A."/>
            <person name="Chen C."/>
            <person name="Yanf M."/>
            <person name="Daum C."/>
            <person name="Ng V."/>
            <person name="Clum A."/>
            <person name="Ohm R."/>
            <person name="Martin F."/>
            <person name="Silar P."/>
            <person name="Natvig D."/>
            <person name="Lalanne C."/>
            <person name="Gautier V."/>
            <person name="Ament-Velasquez S.L."/>
            <person name="Kruys A."/>
            <person name="Hutchinson M.I."/>
            <person name="Powell A.J."/>
            <person name="Barry K."/>
            <person name="Miller A.N."/>
            <person name="Grigoriev I.V."/>
            <person name="Debuchy R."/>
            <person name="Gladieux P."/>
            <person name="Thoren M.H."/>
            <person name="Johannesson H."/>
        </authorList>
    </citation>
    <scope>NUCLEOTIDE SEQUENCE</scope>
    <source>
        <strain evidence="3">CBS 315.58</strain>
    </source>
</reference>
<name>A0AAN7AQT6_9PEZI</name>
<dbReference type="SUPFAM" id="SSF55797">
    <property type="entry name" value="PR-1-like"/>
    <property type="match status" value="1"/>
</dbReference>
<dbReference type="Pfam" id="PF00188">
    <property type="entry name" value="CAP"/>
    <property type="match status" value="1"/>
</dbReference>
<evidence type="ECO:0000259" key="2">
    <source>
        <dbReference type="SMART" id="SM00198"/>
    </source>
</evidence>
<dbReference type="InterPro" id="IPR001283">
    <property type="entry name" value="CRISP-related"/>
</dbReference>
<dbReference type="Proteomes" id="UP001303160">
    <property type="component" value="Unassembled WGS sequence"/>
</dbReference>
<reference evidence="3" key="1">
    <citation type="journal article" date="2023" name="Mol. Phylogenet. Evol.">
        <title>Genome-scale phylogeny and comparative genomics of the fungal order Sordariales.</title>
        <authorList>
            <person name="Hensen N."/>
            <person name="Bonometti L."/>
            <person name="Westerberg I."/>
            <person name="Brannstrom I.O."/>
            <person name="Guillou S."/>
            <person name="Cros-Aarteil S."/>
            <person name="Calhoun S."/>
            <person name="Haridas S."/>
            <person name="Kuo A."/>
            <person name="Mondo S."/>
            <person name="Pangilinan J."/>
            <person name="Riley R."/>
            <person name="LaButti K."/>
            <person name="Andreopoulos B."/>
            <person name="Lipzen A."/>
            <person name="Chen C."/>
            <person name="Yan M."/>
            <person name="Daum C."/>
            <person name="Ng V."/>
            <person name="Clum A."/>
            <person name="Steindorff A."/>
            <person name="Ohm R.A."/>
            <person name="Martin F."/>
            <person name="Silar P."/>
            <person name="Natvig D.O."/>
            <person name="Lalanne C."/>
            <person name="Gautier V."/>
            <person name="Ament-Velasquez S.L."/>
            <person name="Kruys A."/>
            <person name="Hutchinson M.I."/>
            <person name="Powell A.J."/>
            <person name="Barry K."/>
            <person name="Miller A.N."/>
            <person name="Grigoriev I.V."/>
            <person name="Debuchy R."/>
            <person name="Gladieux P."/>
            <person name="Hiltunen Thoren M."/>
            <person name="Johannesson H."/>
        </authorList>
    </citation>
    <scope>NUCLEOTIDE SEQUENCE</scope>
    <source>
        <strain evidence="3">CBS 315.58</strain>
    </source>
</reference>
<evidence type="ECO:0000313" key="3">
    <source>
        <dbReference type="EMBL" id="KAK4195938.1"/>
    </source>
</evidence>
<dbReference type="PRINTS" id="PR00837">
    <property type="entry name" value="V5TPXLIKE"/>
</dbReference>
<feature type="domain" description="SCP" evidence="2">
    <location>
        <begin position="70"/>
        <end position="206"/>
    </location>
</feature>
<dbReference type="Gene3D" id="3.40.33.10">
    <property type="entry name" value="CAP"/>
    <property type="match status" value="1"/>
</dbReference>
<dbReference type="EMBL" id="MU863998">
    <property type="protein sequence ID" value="KAK4195938.1"/>
    <property type="molecule type" value="Genomic_DNA"/>
</dbReference>
<protein>
    <submittedName>
        <fullName evidence="3">CAP domain-containing protein</fullName>
    </submittedName>
</protein>
<dbReference type="InterPro" id="IPR014044">
    <property type="entry name" value="CAP_dom"/>
</dbReference>
<dbReference type="SMART" id="SM00198">
    <property type="entry name" value="SCP"/>
    <property type="match status" value="1"/>
</dbReference>
<comment type="caution">
    <text evidence="3">The sequence shown here is derived from an EMBL/GenBank/DDBJ whole genome shotgun (WGS) entry which is preliminary data.</text>
</comment>
<dbReference type="PANTHER" id="PTHR10334">
    <property type="entry name" value="CYSTEINE-RICH SECRETORY PROTEIN-RELATED"/>
    <property type="match status" value="1"/>
</dbReference>
<keyword evidence="4" id="KW-1185">Reference proteome</keyword>
<feature type="region of interest" description="Disordered" evidence="1">
    <location>
        <begin position="1"/>
        <end position="40"/>
    </location>
</feature>
<evidence type="ECO:0000256" key="1">
    <source>
        <dbReference type="SAM" id="MobiDB-lite"/>
    </source>
</evidence>
<gene>
    <name evidence="3" type="ORF">QBC40DRAFT_15003</name>
</gene>
<organism evidence="3 4">
    <name type="scientific">Triangularia verruculosa</name>
    <dbReference type="NCBI Taxonomy" id="2587418"/>
    <lineage>
        <taxon>Eukaryota</taxon>
        <taxon>Fungi</taxon>
        <taxon>Dikarya</taxon>
        <taxon>Ascomycota</taxon>
        <taxon>Pezizomycotina</taxon>
        <taxon>Sordariomycetes</taxon>
        <taxon>Sordariomycetidae</taxon>
        <taxon>Sordariales</taxon>
        <taxon>Podosporaceae</taxon>
        <taxon>Triangularia</taxon>
    </lineage>
</organism>
<dbReference type="InterPro" id="IPR035940">
    <property type="entry name" value="CAP_sf"/>
</dbReference>